<sequence length="88" mass="9609">MHALKRAVSVRRVRGGRHKALSRTDAMRCGATVLRGAAVARGGVRAELRTESFGKFLTETEDAARDFPRPSTDEHGARLSHLDAKLTP</sequence>
<evidence type="ECO:0000313" key="5">
    <source>
        <dbReference type="Proteomes" id="UP000494256"/>
    </source>
</evidence>
<evidence type="ECO:0000256" key="1">
    <source>
        <dbReference type="SAM" id="MobiDB-lite"/>
    </source>
</evidence>
<gene>
    <name evidence="3" type="ORF">APLA_LOCUS14568</name>
    <name evidence="2" type="ORF">APLA_LOCUS2743</name>
</gene>
<accession>A0A8S0Z1V3</accession>
<dbReference type="AlphaFoldDB" id="A0A8S0Z1V3"/>
<dbReference type="Proteomes" id="UP000494256">
    <property type="component" value="Unassembled WGS sequence"/>
</dbReference>
<organism evidence="2 4">
    <name type="scientific">Arctia plantaginis</name>
    <name type="common">Wood tiger moth</name>
    <name type="synonym">Phalaena plantaginis</name>
    <dbReference type="NCBI Taxonomy" id="874455"/>
    <lineage>
        <taxon>Eukaryota</taxon>
        <taxon>Metazoa</taxon>
        <taxon>Ecdysozoa</taxon>
        <taxon>Arthropoda</taxon>
        <taxon>Hexapoda</taxon>
        <taxon>Insecta</taxon>
        <taxon>Pterygota</taxon>
        <taxon>Neoptera</taxon>
        <taxon>Endopterygota</taxon>
        <taxon>Lepidoptera</taxon>
        <taxon>Glossata</taxon>
        <taxon>Ditrysia</taxon>
        <taxon>Noctuoidea</taxon>
        <taxon>Erebidae</taxon>
        <taxon>Arctiinae</taxon>
        <taxon>Arctia</taxon>
    </lineage>
</organism>
<evidence type="ECO:0000313" key="3">
    <source>
        <dbReference type="EMBL" id="CAB3254110.1"/>
    </source>
</evidence>
<evidence type="ECO:0000313" key="4">
    <source>
        <dbReference type="Proteomes" id="UP000494106"/>
    </source>
</evidence>
<proteinExistence type="predicted"/>
<evidence type="ECO:0000313" key="2">
    <source>
        <dbReference type="EMBL" id="CAB3226167.1"/>
    </source>
</evidence>
<reference evidence="4 5" key="1">
    <citation type="submission" date="2020-04" db="EMBL/GenBank/DDBJ databases">
        <authorList>
            <person name="Wallbank WR R."/>
            <person name="Pardo Diaz C."/>
            <person name="Kozak K."/>
            <person name="Martin S."/>
            <person name="Jiggins C."/>
            <person name="Moest M."/>
            <person name="Warren A I."/>
            <person name="Byers J.R.P. K."/>
            <person name="Montejo-Kovacevich G."/>
            <person name="Yen C E."/>
        </authorList>
    </citation>
    <scope>NUCLEOTIDE SEQUENCE [LARGE SCALE GENOMIC DNA]</scope>
</reference>
<dbReference type="OrthoDB" id="7487166at2759"/>
<dbReference type="Proteomes" id="UP000494106">
    <property type="component" value="Unassembled WGS sequence"/>
</dbReference>
<feature type="compositionally biased region" description="Basic and acidic residues" evidence="1">
    <location>
        <begin position="62"/>
        <end position="88"/>
    </location>
</feature>
<dbReference type="EMBL" id="CADEBC010000208">
    <property type="protein sequence ID" value="CAB3226167.1"/>
    <property type="molecule type" value="Genomic_DNA"/>
</dbReference>
<keyword evidence="4" id="KW-1185">Reference proteome</keyword>
<comment type="caution">
    <text evidence="2">The sequence shown here is derived from an EMBL/GenBank/DDBJ whole genome shotgun (WGS) entry which is preliminary data.</text>
</comment>
<dbReference type="EMBL" id="CADEBD010000397">
    <property type="protein sequence ID" value="CAB3254110.1"/>
    <property type="molecule type" value="Genomic_DNA"/>
</dbReference>
<feature type="region of interest" description="Disordered" evidence="1">
    <location>
        <begin position="61"/>
        <end position="88"/>
    </location>
</feature>
<name>A0A8S0Z1V3_ARCPL</name>
<protein>
    <submittedName>
        <fullName evidence="2">Uncharacterized protein</fullName>
    </submittedName>
</protein>